<dbReference type="InterPro" id="IPR036249">
    <property type="entry name" value="Thioredoxin-like_sf"/>
</dbReference>
<organism evidence="1">
    <name type="scientific">Arundo donax</name>
    <name type="common">Giant reed</name>
    <name type="synonym">Donax arundinaceus</name>
    <dbReference type="NCBI Taxonomy" id="35708"/>
    <lineage>
        <taxon>Eukaryota</taxon>
        <taxon>Viridiplantae</taxon>
        <taxon>Streptophyta</taxon>
        <taxon>Embryophyta</taxon>
        <taxon>Tracheophyta</taxon>
        <taxon>Spermatophyta</taxon>
        <taxon>Magnoliopsida</taxon>
        <taxon>Liliopsida</taxon>
        <taxon>Poales</taxon>
        <taxon>Poaceae</taxon>
        <taxon>PACMAD clade</taxon>
        <taxon>Arundinoideae</taxon>
        <taxon>Arundineae</taxon>
        <taxon>Arundo</taxon>
    </lineage>
</organism>
<dbReference type="SUPFAM" id="SSF52833">
    <property type="entry name" value="Thioredoxin-like"/>
    <property type="match status" value="1"/>
</dbReference>
<dbReference type="Gene3D" id="3.40.30.10">
    <property type="entry name" value="Glutaredoxin"/>
    <property type="match status" value="1"/>
</dbReference>
<protein>
    <submittedName>
        <fullName evidence="1">Uncharacterized protein</fullName>
    </submittedName>
</protein>
<sequence length="118" mass="12140">MHAPYRDDLRALLGGADGAAAFPVPPRLFVDGRYVGGADEVVALHERSQLRPVLRCAPRRGAGEAPCAVCGGAWFVVCGGCSGSHWLHDSGGDAIAAAGRVRCPGCNENGLVPCPLCS</sequence>
<dbReference type="EMBL" id="GBRH01178982">
    <property type="protein sequence ID" value="JAE18914.1"/>
    <property type="molecule type" value="Transcribed_RNA"/>
</dbReference>
<dbReference type="AlphaFoldDB" id="A0A0A9G612"/>
<evidence type="ECO:0000313" key="1">
    <source>
        <dbReference type="EMBL" id="JAE18914.1"/>
    </source>
</evidence>
<dbReference type="Pfam" id="PF23733">
    <property type="entry name" value="GRXCR1-2_C"/>
    <property type="match status" value="1"/>
</dbReference>
<name>A0A0A9G612_ARUDO</name>
<dbReference type="PROSITE" id="PS51354">
    <property type="entry name" value="GLUTAREDOXIN_2"/>
    <property type="match status" value="1"/>
</dbReference>
<proteinExistence type="predicted"/>
<dbReference type="PANTHER" id="PTHR45669">
    <property type="entry name" value="GLUTAREDOXIN DOMAIN-CONTAINING CYSTEINE-RICH PROTEIN CG12206-RELATED"/>
    <property type="match status" value="1"/>
</dbReference>
<reference evidence="1" key="2">
    <citation type="journal article" date="2015" name="Data Brief">
        <title>Shoot transcriptome of the giant reed, Arundo donax.</title>
        <authorList>
            <person name="Barrero R.A."/>
            <person name="Guerrero F.D."/>
            <person name="Moolhuijzen P."/>
            <person name="Goolsby J.A."/>
            <person name="Tidwell J."/>
            <person name="Bellgard S.E."/>
            <person name="Bellgard M.I."/>
        </authorList>
    </citation>
    <scope>NUCLEOTIDE SEQUENCE</scope>
    <source>
        <tissue evidence="1">Shoot tissue taken approximately 20 cm above the soil surface</tissue>
    </source>
</reference>
<dbReference type="PANTHER" id="PTHR45669:SF16">
    <property type="entry name" value="GLUTAREDOXIN FAMILY PROTEIN"/>
    <property type="match status" value="1"/>
</dbReference>
<reference evidence="1" key="1">
    <citation type="submission" date="2014-09" db="EMBL/GenBank/DDBJ databases">
        <authorList>
            <person name="Magalhaes I.L.F."/>
            <person name="Oliveira U."/>
            <person name="Santos F.R."/>
            <person name="Vidigal T.H.D.A."/>
            <person name="Brescovit A.D."/>
            <person name="Santos A.J."/>
        </authorList>
    </citation>
    <scope>NUCLEOTIDE SEQUENCE</scope>
    <source>
        <tissue evidence="1">Shoot tissue taken approximately 20 cm above the soil surface</tissue>
    </source>
</reference>
<accession>A0A0A9G612</accession>